<dbReference type="SUPFAM" id="SSF158446">
    <property type="entry name" value="IVS-encoded protein-like"/>
    <property type="match status" value="1"/>
</dbReference>
<dbReference type="NCBIfam" id="TIGR02436">
    <property type="entry name" value="four helix bundle protein"/>
    <property type="match status" value="1"/>
</dbReference>
<dbReference type="EMBL" id="BAABCR010000004">
    <property type="protein sequence ID" value="GAA4025135.1"/>
    <property type="molecule type" value="Genomic_DNA"/>
</dbReference>
<sequence length="117" mass="13610">MTSYRDLIVWQKSMSLVTLIYQLVLVLPENEKFGLKPQIKRSAISIPSNIAEGYGRNYKKDYARFLQIVRGSLFENQTQLEIAVNLNFIKSDDLKEIKELSIEVEKMLNSLIKKLEE</sequence>
<accession>A0ABP7TED8</accession>
<dbReference type="InterPro" id="IPR036583">
    <property type="entry name" value="23S_rRNA_IVS_sf"/>
</dbReference>
<reference evidence="2" key="1">
    <citation type="journal article" date="2019" name="Int. J. Syst. Evol. Microbiol.">
        <title>The Global Catalogue of Microorganisms (GCM) 10K type strain sequencing project: providing services to taxonomists for standard genome sequencing and annotation.</title>
        <authorList>
            <consortium name="The Broad Institute Genomics Platform"/>
            <consortium name="The Broad Institute Genome Sequencing Center for Infectious Disease"/>
            <person name="Wu L."/>
            <person name="Ma J."/>
        </authorList>
    </citation>
    <scope>NUCLEOTIDE SEQUENCE [LARGE SCALE GENOMIC DNA]</scope>
    <source>
        <strain evidence="2">JCM 17064</strain>
    </source>
</reference>
<dbReference type="CDD" id="cd16377">
    <property type="entry name" value="23S_rRNA_IVP_like"/>
    <property type="match status" value="1"/>
</dbReference>
<dbReference type="InterPro" id="IPR012657">
    <property type="entry name" value="23S_rRNA-intervening_sequence"/>
</dbReference>
<dbReference type="Pfam" id="PF05635">
    <property type="entry name" value="23S_rRNA_IVP"/>
    <property type="match status" value="1"/>
</dbReference>
<evidence type="ECO:0000313" key="1">
    <source>
        <dbReference type="EMBL" id="GAA4025135.1"/>
    </source>
</evidence>
<keyword evidence="2" id="KW-1185">Reference proteome</keyword>
<dbReference type="Gene3D" id="1.20.1440.60">
    <property type="entry name" value="23S rRNA-intervening sequence"/>
    <property type="match status" value="1"/>
</dbReference>
<organism evidence="1 2">
    <name type="scientific">Flavobacterium cheonhonense</name>
    <dbReference type="NCBI Taxonomy" id="706185"/>
    <lineage>
        <taxon>Bacteria</taxon>
        <taxon>Pseudomonadati</taxon>
        <taxon>Bacteroidota</taxon>
        <taxon>Flavobacteriia</taxon>
        <taxon>Flavobacteriales</taxon>
        <taxon>Flavobacteriaceae</taxon>
        <taxon>Flavobacterium</taxon>
    </lineage>
</organism>
<dbReference type="PANTHER" id="PTHR38471">
    <property type="entry name" value="FOUR HELIX BUNDLE PROTEIN"/>
    <property type="match status" value="1"/>
</dbReference>
<dbReference type="PANTHER" id="PTHR38471:SF2">
    <property type="entry name" value="FOUR HELIX BUNDLE PROTEIN"/>
    <property type="match status" value="1"/>
</dbReference>
<dbReference type="RefSeq" id="WP_324691289.1">
    <property type="nucleotide sequence ID" value="NZ_BAABCR010000004.1"/>
</dbReference>
<proteinExistence type="predicted"/>
<dbReference type="Proteomes" id="UP001500968">
    <property type="component" value="Unassembled WGS sequence"/>
</dbReference>
<name>A0ABP7TED8_9FLAO</name>
<gene>
    <name evidence="1" type="ORF">GCM10022386_05500</name>
</gene>
<comment type="caution">
    <text evidence="1">The sequence shown here is derived from an EMBL/GenBank/DDBJ whole genome shotgun (WGS) entry which is preliminary data.</text>
</comment>
<evidence type="ECO:0000313" key="2">
    <source>
        <dbReference type="Proteomes" id="UP001500968"/>
    </source>
</evidence>
<protein>
    <submittedName>
        <fullName evidence="1">Four helix bundle protein</fullName>
    </submittedName>
</protein>